<sequence>MIPTLFPHTIALAMQQVGSGFFERRKPGRLRSATSSDDPALAPAAGCESSPKRHRVVVLDEPIASTSTSTSATQAEASSASPSRRRRRRGEDPLQPNRTERGHGQDPDMHRFISGLSHSVRSRPFFDILRSPEAWGLNNGPPYTTMRWRERPNLDLATSRSSRRSSLMLGFKRSMGQTRTSALLLLLLMAFGIWIYSIRDWLVMVRFKARDAAHEKELVWTCRLRKEPMLFIRAEDQVAVVWESNCDRPAILAWSPQPFLDGTKIGQSRKGDLKGRRAGKSLEGWSTVAVEVTQVGSGRYVYSSIVRPLLGGRRYNYRVGWVKPRAAGTENPNPEQPTKFKKVLASYSFDWTGPAVIPHLNLESADSNATNATGHLIPSQPTSFHIGALADNQYNVRTFHRVLLKMLAYSRRIPSNSPSPPLLIHAGDQVQNPHNLAQWQTDFWDAMTSMLPIRLGQTTPIVQARGNHDWDRTGANVYVGGSPPRSAWLTERQEEPVANHPGTYFAYSPHQRCRILVLDSNLDSALQVEQELWLKWELARPEWTKSTIRIVVVHVSPFLEFWDTEAWTNGKESHWSVYVRHRLAPLWAEHGANLVMSGHQHAYSRGFLPHSLHRSYSSVDGSASLDVLSKAIVSERGWEKIAKGGVIEEPGTVYTIFGGAGGTLDQDRVEDWGFYDRSIKGQHHFAWLGLGFAGVGIDDSVMGEVRMGDDDAFGEAGSKKVYRTIGGTTCSNGTIEVVDVLEWRAIGLNEKVLDAFRIESFGCAER</sequence>
<dbReference type="HOGENOM" id="CLU_381786_0_0_1"/>
<evidence type="ECO:0000313" key="7">
    <source>
        <dbReference type="Proteomes" id="UP000017200"/>
    </source>
</evidence>
<reference evidence="6" key="4">
    <citation type="submission" date="2015-06" db="UniProtKB">
        <authorList>
            <consortium name="EnsemblFungi"/>
        </authorList>
    </citation>
    <scope>IDENTIFICATION</scope>
</reference>
<dbReference type="InParanoid" id="U5HF65"/>
<gene>
    <name evidence="5" type="ORF">MVLG_05748</name>
</gene>
<dbReference type="EMBL" id="GL541725">
    <property type="protein sequence ID" value="KDE03808.1"/>
    <property type="molecule type" value="Genomic_DNA"/>
</dbReference>
<reference evidence="7" key="1">
    <citation type="submission" date="2010-11" db="EMBL/GenBank/DDBJ databases">
        <title>The genome sequence of Microbotryum violaceum strain p1A1 Lamole.</title>
        <authorList>
            <person name="Cuomo C."/>
            <person name="Perlin M."/>
            <person name="Young S.K."/>
            <person name="Zeng Q."/>
            <person name="Gargeya S."/>
            <person name="Alvarado L."/>
            <person name="Berlin A."/>
            <person name="Chapman S.B."/>
            <person name="Chen Z."/>
            <person name="Freedman E."/>
            <person name="Gellesch M."/>
            <person name="Goldberg J."/>
            <person name="Griggs A."/>
            <person name="Gujja S."/>
            <person name="Heilman E."/>
            <person name="Heiman D."/>
            <person name="Howarth C."/>
            <person name="Mehta T."/>
            <person name="Neiman D."/>
            <person name="Pearson M."/>
            <person name="Roberts A."/>
            <person name="Saif S."/>
            <person name="Shea T."/>
            <person name="Shenoy N."/>
            <person name="Sisk P."/>
            <person name="Stolte C."/>
            <person name="Sykes S."/>
            <person name="White J."/>
            <person name="Yandava C."/>
            <person name="Haas B."/>
            <person name="Nusbaum C."/>
            <person name="Birren B."/>
        </authorList>
    </citation>
    <scope>NUCLEOTIDE SEQUENCE [LARGE SCALE GENOMIC DNA]</scope>
    <source>
        <strain evidence="7">p1A1 Lamole</strain>
    </source>
</reference>
<feature type="compositionally biased region" description="Low complexity" evidence="2">
    <location>
        <begin position="64"/>
        <end position="82"/>
    </location>
</feature>
<dbReference type="EnsemblFungi" id="MVLG_05748T0">
    <property type="protein sequence ID" value="MVLG_05748T0"/>
    <property type="gene ID" value="MVLG_05748"/>
</dbReference>
<keyword evidence="3" id="KW-1133">Transmembrane helix</keyword>
<evidence type="ECO:0000259" key="4">
    <source>
        <dbReference type="Pfam" id="PF00149"/>
    </source>
</evidence>
<dbReference type="STRING" id="683840.U5HF65"/>
<feature type="compositionally biased region" description="Basic and acidic residues" evidence="2">
    <location>
        <begin position="98"/>
        <end position="111"/>
    </location>
</feature>
<accession>U5HF65</accession>
<organism evidence="5">
    <name type="scientific">Microbotryum lychnidis-dioicae (strain p1A1 Lamole / MvSl-1064)</name>
    <name type="common">Anther smut fungus</name>
    <dbReference type="NCBI Taxonomy" id="683840"/>
    <lineage>
        <taxon>Eukaryota</taxon>
        <taxon>Fungi</taxon>
        <taxon>Dikarya</taxon>
        <taxon>Basidiomycota</taxon>
        <taxon>Pucciniomycotina</taxon>
        <taxon>Microbotryomycetes</taxon>
        <taxon>Microbotryales</taxon>
        <taxon>Microbotryaceae</taxon>
        <taxon>Microbotryum</taxon>
    </lineage>
</organism>
<keyword evidence="3" id="KW-0472">Membrane</keyword>
<dbReference type="PANTHER" id="PTHR22953">
    <property type="entry name" value="ACID PHOSPHATASE RELATED"/>
    <property type="match status" value="1"/>
</dbReference>
<dbReference type="InterPro" id="IPR029052">
    <property type="entry name" value="Metallo-depent_PP-like"/>
</dbReference>
<dbReference type="Gene3D" id="3.60.21.10">
    <property type="match status" value="1"/>
</dbReference>
<feature type="region of interest" description="Disordered" evidence="2">
    <location>
        <begin position="28"/>
        <end position="111"/>
    </location>
</feature>
<evidence type="ECO:0000256" key="3">
    <source>
        <dbReference type="SAM" id="Phobius"/>
    </source>
</evidence>
<dbReference type="OrthoDB" id="2533895at2759"/>
<evidence type="ECO:0000313" key="5">
    <source>
        <dbReference type="EMBL" id="KDE03808.1"/>
    </source>
</evidence>
<keyword evidence="7" id="KW-1185">Reference proteome</keyword>
<dbReference type="AlphaFoldDB" id="U5HF65"/>
<evidence type="ECO:0000256" key="1">
    <source>
        <dbReference type="ARBA" id="ARBA00022729"/>
    </source>
</evidence>
<dbReference type="OMA" id="RVEDWGF"/>
<evidence type="ECO:0000313" key="6">
    <source>
        <dbReference type="EnsemblFungi" id="MVLG_05748T0"/>
    </source>
</evidence>
<feature type="domain" description="Calcineurin-like phosphoesterase" evidence="4">
    <location>
        <begin position="387"/>
        <end position="603"/>
    </location>
</feature>
<reference evidence="5 7" key="3">
    <citation type="journal article" date="2015" name="BMC Genomics">
        <title>Sex and parasites: genomic and transcriptomic analysis of Microbotryum lychnidis-dioicae, the biotrophic and plant-castrating anther smut fungus.</title>
        <authorList>
            <person name="Perlin M.H."/>
            <person name="Amselem J."/>
            <person name="Fontanillas E."/>
            <person name="Toh S.S."/>
            <person name="Chen Z."/>
            <person name="Goldberg J."/>
            <person name="Duplessis S."/>
            <person name="Henrissat B."/>
            <person name="Young S."/>
            <person name="Zeng Q."/>
            <person name="Aguileta G."/>
            <person name="Petit E."/>
            <person name="Badouin H."/>
            <person name="Andrews J."/>
            <person name="Razeeq D."/>
            <person name="Gabaldon T."/>
            <person name="Quesneville H."/>
            <person name="Giraud T."/>
            <person name="Hood M.E."/>
            <person name="Schultz D.J."/>
            <person name="Cuomo C.A."/>
        </authorList>
    </citation>
    <scope>NUCLEOTIDE SEQUENCE [LARGE SCALE GENOMIC DNA]</scope>
    <source>
        <strain evidence="7">p1A1 Lamole</strain>
        <strain evidence="5">P1A1 Lamole</strain>
    </source>
</reference>
<keyword evidence="3" id="KW-0812">Transmembrane</keyword>
<dbReference type="PANTHER" id="PTHR22953:SF153">
    <property type="entry name" value="PURPLE ACID PHOSPHATASE"/>
    <property type="match status" value="1"/>
</dbReference>
<feature type="transmembrane region" description="Helical" evidence="3">
    <location>
        <begin position="181"/>
        <end position="198"/>
    </location>
</feature>
<dbReference type="InterPro" id="IPR039331">
    <property type="entry name" value="PAPs-like"/>
</dbReference>
<feature type="non-terminal residue" evidence="5">
    <location>
        <position position="1"/>
    </location>
</feature>
<dbReference type="Pfam" id="PF00149">
    <property type="entry name" value="Metallophos"/>
    <property type="match status" value="1"/>
</dbReference>
<protein>
    <recommendedName>
        <fullName evidence="4">Calcineurin-like phosphoesterase domain-containing protein</fullName>
    </recommendedName>
</protein>
<dbReference type="InterPro" id="IPR004843">
    <property type="entry name" value="Calcineurin-like_PHP"/>
</dbReference>
<dbReference type="Proteomes" id="UP000017200">
    <property type="component" value="Unassembled WGS sequence"/>
</dbReference>
<dbReference type="SUPFAM" id="SSF56300">
    <property type="entry name" value="Metallo-dependent phosphatases"/>
    <property type="match status" value="1"/>
</dbReference>
<reference evidence="5" key="2">
    <citation type="submission" date="2010-11" db="EMBL/GenBank/DDBJ databases">
        <authorList>
            <consortium name="The Broad Institute Genome Sequencing Platform"/>
            <person name="Earl A."/>
            <person name="Ward D."/>
            <person name="Feldgarden M."/>
            <person name="Gevers D."/>
            <person name="Butler R."/>
            <person name="Young S.K."/>
            <person name="Zeng Q."/>
            <person name="Gargeya S."/>
            <person name="Fitzgerald M."/>
            <person name="Haas B."/>
            <person name="Abouelleil A."/>
            <person name="Alvarado L."/>
            <person name="Arachchi H.M."/>
            <person name="Berlin A."/>
            <person name="Brown A."/>
            <person name="Chapman S.B."/>
            <person name="Chen Z."/>
            <person name="Dunbar C."/>
            <person name="Freedman E."/>
            <person name="Gearin G."/>
            <person name="Gellesch M."/>
            <person name="Goldberg J."/>
            <person name="Griggs A."/>
            <person name="Gujja S."/>
            <person name="Heilman E."/>
            <person name="Heiman D."/>
            <person name="Howarth C."/>
            <person name="Larson L."/>
            <person name="Lui A."/>
            <person name="MacDonald P.J.P."/>
            <person name="Mehta T."/>
            <person name="Montmayeur A."/>
            <person name="Murphy C."/>
            <person name="Neiman D."/>
            <person name="Pearson M."/>
            <person name="Priest M."/>
            <person name="Roberts A."/>
            <person name="Saif S."/>
            <person name="Shea T."/>
            <person name="Shenoy N."/>
            <person name="Sisk P."/>
            <person name="Stolte C."/>
            <person name="Sykes S."/>
            <person name="White J."/>
            <person name="Yandava C."/>
            <person name="Wortman J."/>
            <person name="Nusbaum C."/>
            <person name="Birren B."/>
        </authorList>
    </citation>
    <scope>NUCLEOTIDE SEQUENCE</scope>
    <source>
        <strain evidence="5">P1A1 Lamole</strain>
    </source>
</reference>
<keyword evidence="1" id="KW-0732">Signal</keyword>
<dbReference type="GO" id="GO:0003993">
    <property type="term" value="F:acid phosphatase activity"/>
    <property type="evidence" value="ECO:0007669"/>
    <property type="project" value="InterPro"/>
</dbReference>
<name>U5HF65_USTV1</name>
<evidence type="ECO:0000256" key="2">
    <source>
        <dbReference type="SAM" id="MobiDB-lite"/>
    </source>
</evidence>
<proteinExistence type="predicted"/>
<dbReference type="EMBL" id="AEIJ01000613">
    <property type="status" value="NOT_ANNOTATED_CDS"/>
    <property type="molecule type" value="Genomic_DNA"/>
</dbReference>